<evidence type="ECO:0000256" key="1">
    <source>
        <dbReference type="SAM" id="SignalP"/>
    </source>
</evidence>
<reference evidence="2" key="1">
    <citation type="submission" date="2021-05" db="EMBL/GenBank/DDBJ databases">
        <authorList>
            <person name="Alioto T."/>
            <person name="Alioto T."/>
            <person name="Gomez Garrido J."/>
        </authorList>
    </citation>
    <scope>NUCLEOTIDE SEQUENCE</scope>
</reference>
<accession>A0A8D8UFZ7</accession>
<feature type="signal peptide" evidence="1">
    <location>
        <begin position="1"/>
        <end position="21"/>
    </location>
</feature>
<dbReference type="AlphaFoldDB" id="A0A8D8UFZ7"/>
<name>A0A8D8UFZ7_9HEMI</name>
<protein>
    <recommendedName>
        <fullName evidence="3">Secreted protein</fullName>
    </recommendedName>
</protein>
<evidence type="ECO:0000313" key="2">
    <source>
        <dbReference type="EMBL" id="CAG6701862.1"/>
    </source>
</evidence>
<organism evidence="2">
    <name type="scientific">Cacopsylla melanoneura</name>
    <dbReference type="NCBI Taxonomy" id="428564"/>
    <lineage>
        <taxon>Eukaryota</taxon>
        <taxon>Metazoa</taxon>
        <taxon>Ecdysozoa</taxon>
        <taxon>Arthropoda</taxon>
        <taxon>Hexapoda</taxon>
        <taxon>Insecta</taxon>
        <taxon>Pterygota</taxon>
        <taxon>Neoptera</taxon>
        <taxon>Paraneoptera</taxon>
        <taxon>Hemiptera</taxon>
        <taxon>Sternorrhyncha</taxon>
        <taxon>Psylloidea</taxon>
        <taxon>Psyllidae</taxon>
        <taxon>Psyllinae</taxon>
        <taxon>Cacopsylla</taxon>
    </lineage>
</organism>
<dbReference type="EMBL" id="HBUF01340176">
    <property type="protein sequence ID" value="CAG6701878.1"/>
    <property type="molecule type" value="Transcribed_RNA"/>
</dbReference>
<keyword evidence="1" id="KW-0732">Signal</keyword>
<dbReference type="EMBL" id="HBUF01340171">
    <property type="protein sequence ID" value="CAG6701862.1"/>
    <property type="molecule type" value="Transcribed_RNA"/>
</dbReference>
<sequence>MGGGPPYFLIWTLASTFLVVSQLDLVALCCPEPLQRRPREKDVPVVEVLSIWPNKCWLEAGAGTRNVTSVLSVLEVWTLGIVVKPLTRTFTVKSAMESCLDHVVMAMARVLERCRLISIILKERTTPPVPLSLILLRSRLSLARDAPAVVVWCMLQSKC</sequence>
<dbReference type="EMBL" id="HBUF01340175">
    <property type="protein sequence ID" value="CAG6701874.1"/>
    <property type="molecule type" value="Transcribed_RNA"/>
</dbReference>
<feature type="chain" id="PRO_5036428714" description="Secreted protein" evidence="1">
    <location>
        <begin position="22"/>
        <end position="159"/>
    </location>
</feature>
<evidence type="ECO:0008006" key="3">
    <source>
        <dbReference type="Google" id="ProtNLM"/>
    </source>
</evidence>
<proteinExistence type="predicted"/>
<dbReference type="EMBL" id="HBUF01340172">
    <property type="protein sequence ID" value="CAG6701866.1"/>
    <property type="molecule type" value="Transcribed_RNA"/>
</dbReference>